<keyword evidence="4" id="KW-0963">Cytoplasm</keyword>
<dbReference type="InterPro" id="IPR001678">
    <property type="entry name" value="MeTrfase_RsmB-F_NOP2_dom"/>
</dbReference>
<evidence type="ECO:0000256" key="10">
    <source>
        <dbReference type="ARBA" id="ARBA00030399"/>
    </source>
</evidence>
<dbReference type="Pfam" id="PF01029">
    <property type="entry name" value="NusB"/>
    <property type="match status" value="1"/>
</dbReference>
<evidence type="ECO:0000256" key="1">
    <source>
        <dbReference type="ARBA" id="ARBA00002724"/>
    </source>
</evidence>
<evidence type="ECO:0000256" key="6">
    <source>
        <dbReference type="ARBA" id="ARBA00022603"/>
    </source>
</evidence>
<keyword evidence="16" id="KW-1185">Reference proteome</keyword>
<comment type="caution">
    <text evidence="15">The sequence shown here is derived from an EMBL/GenBank/DDBJ whole genome shotgun (WGS) entry which is preliminary data.</text>
</comment>
<evidence type="ECO:0000256" key="12">
    <source>
        <dbReference type="ARBA" id="ARBA00047283"/>
    </source>
</evidence>
<dbReference type="AlphaFoldDB" id="A0AA44BEA8"/>
<reference evidence="15 16" key="1">
    <citation type="submission" date="2019-04" db="EMBL/GenBank/DDBJ databases">
        <title>Isachenkonia alkalipeptolytica gen. nov. sp. nov. a new anaerobic, alkiliphilic organothrophic bacterium capable to reduce synthesized ferrihydrite isolated from a soda lake.</title>
        <authorList>
            <person name="Toshchakov S.V."/>
            <person name="Zavarzina D.G."/>
            <person name="Zhilina T.N."/>
            <person name="Kostrikina N.A."/>
            <person name="Kublanov I.V."/>
        </authorList>
    </citation>
    <scope>NUCLEOTIDE SEQUENCE [LARGE SCALE GENOMIC DNA]</scope>
    <source>
        <strain evidence="15 16">Z-1701</strain>
    </source>
</reference>
<dbReference type="PANTHER" id="PTHR22807:SF53">
    <property type="entry name" value="RIBOSOMAL RNA SMALL SUBUNIT METHYLTRANSFERASE B-RELATED"/>
    <property type="match status" value="1"/>
</dbReference>
<comment type="similarity">
    <text evidence="13">Belongs to the class I-like SAM-binding methyltransferase superfamily. RsmB/NOP family.</text>
</comment>
<evidence type="ECO:0000256" key="4">
    <source>
        <dbReference type="ARBA" id="ARBA00022490"/>
    </source>
</evidence>
<dbReference type="PANTHER" id="PTHR22807">
    <property type="entry name" value="NOP2 YEAST -RELATED NOL1/NOP2/FMU SUN DOMAIN-CONTAINING"/>
    <property type="match status" value="1"/>
</dbReference>
<dbReference type="Pfam" id="PF01189">
    <property type="entry name" value="Methyltr_RsmB-F"/>
    <property type="match status" value="1"/>
</dbReference>
<evidence type="ECO:0000256" key="13">
    <source>
        <dbReference type="PROSITE-ProRule" id="PRU01023"/>
    </source>
</evidence>
<comment type="catalytic activity">
    <reaction evidence="12">
        <text>cytidine(967) in 16S rRNA + S-adenosyl-L-methionine = 5-methylcytidine(967) in 16S rRNA + S-adenosyl-L-homocysteine + H(+)</text>
        <dbReference type="Rhea" id="RHEA:42748"/>
        <dbReference type="Rhea" id="RHEA-COMP:10219"/>
        <dbReference type="Rhea" id="RHEA-COMP:10220"/>
        <dbReference type="ChEBI" id="CHEBI:15378"/>
        <dbReference type="ChEBI" id="CHEBI:57856"/>
        <dbReference type="ChEBI" id="CHEBI:59789"/>
        <dbReference type="ChEBI" id="CHEBI:74483"/>
        <dbReference type="ChEBI" id="CHEBI:82748"/>
        <dbReference type="EC" id="2.1.1.176"/>
    </reaction>
</comment>
<keyword evidence="5" id="KW-0698">rRNA processing</keyword>
<feature type="active site" description="Nucleophile" evidence="13">
    <location>
        <position position="381"/>
    </location>
</feature>
<dbReference type="SUPFAM" id="SSF53335">
    <property type="entry name" value="S-adenosyl-L-methionine-dependent methyltransferases"/>
    <property type="match status" value="1"/>
</dbReference>
<organism evidence="15 16">
    <name type="scientific">Isachenkonia alkalipeptolytica</name>
    <dbReference type="NCBI Taxonomy" id="2565777"/>
    <lineage>
        <taxon>Bacteria</taxon>
        <taxon>Bacillati</taxon>
        <taxon>Bacillota</taxon>
        <taxon>Clostridia</taxon>
        <taxon>Eubacteriales</taxon>
        <taxon>Clostridiaceae</taxon>
        <taxon>Isachenkonia</taxon>
    </lineage>
</organism>
<evidence type="ECO:0000313" key="16">
    <source>
        <dbReference type="Proteomes" id="UP000449710"/>
    </source>
</evidence>
<keyword evidence="8 13" id="KW-0949">S-adenosyl-L-methionine</keyword>
<comment type="subcellular location">
    <subcellularLocation>
        <location evidence="2">Cytoplasm</location>
    </subcellularLocation>
</comment>
<feature type="binding site" evidence="13">
    <location>
        <position position="328"/>
    </location>
    <ligand>
        <name>S-adenosyl-L-methionine</name>
        <dbReference type="ChEBI" id="CHEBI:59789"/>
    </ligand>
</feature>
<evidence type="ECO:0000256" key="8">
    <source>
        <dbReference type="ARBA" id="ARBA00022691"/>
    </source>
</evidence>
<proteinExistence type="inferred from homology"/>
<keyword evidence="6 13" id="KW-0489">Methyltransferase</keyword>
<dbReference type="GO" id="GO:0008649">
    <property type="term" value="F:rRNA methyltransferase activity"/>
    <property type="evidence" value="ECO:0007669"/>
    <property type="project" value="InterPro"/>
</dbReference>
<dbReference type="SUPFAM" id="SSF48013">
    <property type="entry name" value="NusB-like"/>
    <property type="match status" value="1"/>
</dbReference>
<dbReference type="NCBIfam" id="TIGR00563">
    <property type="entry name" value="rsmB"/>
    <property type="match status" value="1"/>
</dbReference>
<dbReference type="Gene3D" id="1.10.940.10">
    <property type="entry name" value="NusB-like"/>
    <property type="match status" value="1"/>
</dbReference>
<dbReference type="PROSITE" id="PS51686">
    <property type="entry name" value="SAM_MT_RSMB_NOP"/>
    <property type="match status" value="1"/>
</dbReference>
<keyword evidence="9 13" id="KW-0694">RNA-binding</keyword>
<evidence type="ECO:0000256" key="3">
    <source>
        <dbReference type="ARBA" id="ARBA00012140"/>
    </source>
</evidence>
<dbReference type="FunFam" id="3.40.50.150:FF:000022">
    <property type="entry name" value="Ribosomal RNA small subunit methyltransferase B"/>
    <property type="match status" value="1"/>
</dbReference>
<evidence type="ECO:0000256" key="5">
    <source>
        <dbReference type="ARBA" id="ARBA00022552"/>
    </source>
</evidence>
<evidence type="ECO:0000256" key="9">
    <source>
        <dbReference type="ARBA" id="ARBA00022884"/>
    </source>
</evidence>
<comment type="caution">
    <text evidence="13">Lacks conserved residue(s) required for the propagation of feature annotation.</text>
</comment>
<evidence type="ECO:0000259" key="14">
    <source>
        <dbReference type="PROSITE" id="PS51686"/>
    </source>
</evidence>
<dbReference type="Pfam" id="PF22458">
    <property type="entry name" value="RsmF-B_ferredox"/>
    <property type="match status" value="1"/>
</dbReference>
<evidence type="ECO:0000256" key="11">
    <source>
        <dbReference type="ARBA" id="ARBA00031088"/>
    </source>
</evidence>
<dbReference type="EC" id="2.1.1.176" evidence="3"/>
<dbReference type="InterPro" id="IPR023267">
    <property type="entry name" value="RCMT"/>
</dbReference>
<dbReference type="PRINTS" id="PR02008">
    <property type="entry name" value="RCMTFAMILY"/>
</dbReference>
<evidence type="ECO:0000256" key="7">
    <source>
        <dbReference type="ARBA" id="ARBA00022679"/>
    </source>
</evidence>
<gene>
    <name evidence="15" type="primary">rsmB</name>
    <name evidence="15" type="ORF">ISALK_11580</name>
</gene>
<dbReference type="InterPro" id="IPR029063">
    <property type="entry name" value="SAM-dependent_MTases_sf"/>
</dbReference>
<dbReference type="EMBL" id="SUMG01000017">
    <property type="protein sequence ID" value="NBG89129.1"/>
    <property type="molecule type" value="Genomic_DNA"/>
</dbReference>
<feature type="domain" description="SAM-dependent MTase RsmB/NOP-type" evidence="14">
    <location>
        <begin position="169"/>
        <end position="448"/>
    </location>
</feature>
<dbReference type="GO" id="GO:0005737">
    <property type="term" value="C:cytoplasm"/>
    <property type="evidence" value="ECO:0007669"/>
    <property type="project" value="UniProtKB-SubCell"/>
</dbReference>
<dbReference type="RefSeq" id="WP_160722489.1">
    <property type="nucleotide sequence ID" value="NZ_SUMG01000017.1"/>
</dbReference>
<dbReference type="InterPro" id="IPR054728">
    <property type="entry name" value="RsmB-like_ferredoxin"/>
</dbReference>
<comment type="function">
    <text evidence="1">Specifically methylates the cytosine at position 967 (m5C967) of 16S rRNA.</text>
</comment>
<dbReference type="GO" id="GO:0003723">
    <property type="term" value="F:RNA binding"/>
    <property type="evidence" value="ECO:0007669"/>
    <property type="project" value="UniProtKB-UniRule"/>
</dbReference>
<feature type="binding site" evidence="13">
    <location>
        <position position="283"/>
    </location>
    <ligand>
        <name>S-adenosyl-L-methionine</name>
        <dbReference type="ChEBI" id="CHEBI:59789"/>
    </ligand>
</feature>
<dbReference type="Gene3D" id="3.40.50.150">
    <property type="entry name" value="Vaccinia Virus protein VP39"/>
    <property type="match status" value="1"/>
</dbReference>
<dbReference type="InterPro" id="IPR004573">
    <property type="entry name" value="rRNA_ssu_MeTfrase_B"/>
</dbReference>
<dbReference type="InterPro" id="IPR049560">
    <property type="entry name" value="MeTrfase_RsmB-F_NOP2_cat"/>
</dbReference>
<evidence type="ECO:0000256" key="2">
    <source>
        <dbReference type="ARBA" id="ARBA00004496"/>
    </source>
</evidence>
<name>A0AA44BEA8_9CLOT</name>
<accession>A0AA44BEA8</accession>
<protein>
    <recommendedName>
        <fullName evidence="3">16S rRNA (cytosine(967)-C(5))-methyltransferase</fullName>
        <ecNumber evidence="3">2.1.1.176</ecNumber>
    </recommendedName>
    <alternativeName>
        <fullName evidence="10">16S rRNA m5C967 methyltransferase</fullName>
    </alternativeName>
    <alternativeName>
        <fullName evidence="11">rRNA (cytosine-C(5)-)-methyltransferase RsmB</fullName>
    </alternativeName>
</protein>
<dbReference type="GO" id="GO:0006355">
    <property type="term" value="P:regulation of DNA-templated transcription"/>
    <property type="evidence" value="ECO:0007669"/>
    <property type="project" value="InterPro"/>
</dbReference>
<dbReference type="InterPro" id="IPR035926">
    <property type="entry name" value="NusB-like_sf"/>
</dbReference>
<dbReference type="Proteomes" id="UP000449710">
    <property type="component" value="Unassembled WGS sequence"/>
</dbReference>
<feature type="binding site" evidence="13">
    <location>
        <begin position="259"/>
        <end position="265"/>
    </location>
    <ligand>
        <name>S-adenosyl-L-methionine</name>
        <dbReference type="ChEBI" id="CHEBI:59789"/>
    </ligand>
</feature>
<keyword evidence="7 13" id="KW-0808">Transferase</keyword>
<sequence>MNPRKGAYRVLSKVLYEETYSNIALNEEIQKGDYKDKDLNLLTEIVYGTIEKLLTLNFGIDHFSKVKTKKMDEATRLILQIGAYQILFLDRVPDFAIANEAGKLARVYAKRSKGFINGILRNMIRRKEEISWPKKEANLPLYLSVNYSYPMWLVEELLKYYSAEFTEGFMKASAENPPMYFRVNTLKVSREKVLEAFKKQGLEAEISALLPEAIKVQGLKNISDFQPLKEGWVHIQDISSMFAAKFLDPRPGEYVMDLCSAPGGKTTHIAQLMENKGEIIARDIFPHKLRLIEEHSHRLGINIIKTRQFSGENLDKESIGKADRVLVDAPCSGLGVIRRKPEIKYRVRKEGLEALQKLQRTILENAAKYVKSGGVLLYSTCTIHPLENQGITEAFLKNHGDFVPVDLKEETESRVNSNLGFFNESGAVVIFPQEHQMDGFYIRKFQKQ</sequence>
<dbReference type="Gene3D" id="3.30.70.1170">
    <property type="entry name" value="Sun protein, domain 3"/>
    <property type="match status" value="1"/>
</dbReference>
<dbReference type="NCBIfam" id="NF011494">
    <property type="entry name" value="PRK14902.1"/>
    <property type="match status" value="1"/>
</dbReference>
<evidence type="ECO:0000313" key="15">
    <source>
        <dbReference type="EMBL" id="NBG89129.1"/>
    </source>
</evidence>
<dbReference type="InterPro" id="IPR006027">
    <property type="entry name" value="NusB_RsmB_TIM44"/>
</dbReference>
<dbReference type="CDD" id="cd02440">
    <property type="entry name" value="AdoMet_MTases"/>
    <property type="match status" value="1"/>
</dbReference>